<dbReference type="OrthoDB" id="3259824at2"/>
<dbReference type="KEGG" id="spad:DVK44_29625"/>
<reference evidence="2" key="1">
    <citation type="submission" date="2018-07" db="EMBL/GenBank/DDBJ databases">
        <authorList>
            <person name="Zhao J."/>
        </authorList>
    </citation>
    <scope>NUCLEOTIDE SEQUENCE [LARGE SCALE GENOMIC DNA]</scope>
    <source>
        <strain evidence="2">GSSD-12</strain>
    </source>
</reference>
<dbReference type="RefSeq" id="WP_114663704.1">
    <property type="nucleotide sequence ID" value="NZ_CP031194.1"/>
</dbReference>
<dbReference type="Proteomes" id="UP000253868">
    <property type="component" value="Chromosome"/>
</dbReference>
<dbReference type="EMBL" id="CP031194">
    <property type="protein sequence ID" value="AXG81163.1"/>
    <property type="molecule type" value="Genomic_DNA"/>
</dbReference>
<dbReference type="AlphaFoldDB" id="A0A345HWT9"/>
<proteinExistence type="predicted"/>
<evidence type="ECO:0000313" key="1">
    <source>
        <dbReference type="EMBL" id="AXG81163.1"/>
    </source>
</evidence>
<gene>
    <name evidence="1" type="ORF">DVK44_29625</name>
</gene>
<organism evidence="1 2">
    <name type="scientific">Streptomyces paludis</name>
    <dbReference type="NCBI Taxonomy" id="2282738"/>
    <lineage>
        <taxon>Bacteria</taxon>
        <taxon>Bacillati</taxon>
        <taxon>Actinomycetota</taxon>
        <taxon>Actinomycetes</taxon>
        <taxon>Kitasatosporales</taxon>
        <taxon>Streptomycetaceae</taxon>
        <taxon>Streptomyces</taxon>
    </lineage>
</organism>
<protein>
    <submittedName>
        <fullName evidence="1">Uncharacterized protein</fullName>
    </submittedName>
</protein>
<sequence>MTTIQVIKCTWALELCRRYEGRGETQTAYIELDLSEGTLLADYDSQIDGSAPSAVRTGFERRYRIPVLTAVAVNRLLAKLAPLADRILADWEKSWNGETHVAVLGADAKSAEKGMDVVLEAGFDAPDIVGEWDADDVTNGSEADEYDIVAGTTDERLTEIAAEITEGMIGSSDHTVGVIHELDAYLRRVRAEADAE</sequence>
<keyword evidence="2" id="KW-1185">Reference proteome</keyword>
<evidence type="ECO:0000313" key="2">
    <source>
        <dbReference type="Proteomes" id="UP000253868"/>
    </source>
</evidence>
<accession>A0A345HWT9</accession>
<name>A0A345HWT9_9ACTN</name>